<sequence>MLLEAGLNLVVAPPAGAWIETTKETVDENGTRQSRPPRARGLKHKPWL</sequence>
<name>A0A3P3XK65_9SPIR</name>
<dbReference type="EMBL" id="FWDM01000027">
    <property type="protein sequence ID" value="SLM14434.1"/>
    <property type="molecule type" value="Genomic_DNA"/>
</dbReference>
<accession>A0A3P3XK65</accession>
<gene>
    <name evidence="2" type="ORF">SPIROBIBN47_330026</name>
</gene>
<evidence type="ECO:0000256" key="1">
    <source>
        <dbReference type="SAM" id="MobiDB-lite"/>
    </source>
</evidence>
<evidence type="ECO:0000313" key="2">
    <source>
        <dbReference type="EMBL" id="SLM14434.1"/>
    </source>
</evidence>
<feature type="compositionally biased region" description="Basic residues" evidence="1">
    <location>
        <begin position="35"/>
        <end position="48"/>
    </location>
</feature>
<proteinExistence type="predicted"/>
<protein>
    <submittedName>
        <fullName evidence="2">Uncharacterized protein</fullName>
    </submittedName>
</protein>
<feature type="region of interest" description="Disordered" evidence="1">
    <location>
        <begin position="23"/>
        <end position="48"/>
    </location>
</feature>
<reference evidence="2" key="1">
    <citation type="submission" date="2017-02" db="EMBL/GenBank/DDBJ databases">
        <authorList>
            <person name="Regsiter A."/>
            <person name="William W."/>
        </authorList>
    </citation>
    <scope>NUCLEOTIDE SEQUENCE</scope>
    <source>
        <strain evidence="2">Bib</strain>
    </source>
</reference>
<dbReference type="AlphaFoldDB" id="A0A3P3XK65"/>
<organism evidence="2">
    <name type="scientific">uncultured spirochete</name>
    <dbReference type="NCBI Taxonomy" id="156406"/>
    <lineage>
        <taxon>Bacteria</taxon>
        <taxon>Pseudomonadati</taxon>
        <taxon>Spirochaetota</taxon>
        <taxon>Spirochaetia</taxon>
        <taxon>Spirochaetales</taxon>
        <taxon>environmental samples</taxon>
    </lineage>
</organism>